<dbReference type="Proteomes" id="UP000488936">
    <property type="component" value="Unassembled WGS sequence"/>
</dbReference>
<dbReference type="AlphaFoldDB" id="A0A7K1GPQ4"/>
<comment type="caution">
    <text evidence="2">The sequence shown here is derived from an EMBL/GenBank/DDBJ whole genome shotgun (WGS) entry which is preliminary data.</text>
</comment>
<accession>A0A7K1GPQ4</accession>
<feature type="signal peptide" evidence="1">
    <location>
        <begin position="1"/>
        <end position="19"/>
    </location>
</feature>
<sequence>MRVKILIVCLCVFSFNAMAQQIKSLTWQEAKEVLPESEFNDIESRSTAQQPFSMLYDDGLFVNTDKNTTLFTQGYFSIDLIKDNPDFLKQAADYKLIVIDLDPSELIGSAQQDLSMYTSLEYIVVKYYNVSDWNQIFSDFQKLNQSKGNELKIIGHLLEPKN</sequence>
<protein>
    <submittedName>
        <fullName evidence="2">Uncharacterized protein</fullName>
    </submittedName>
</protein>
<evidence type="ECO:0000313" key="2">
    <source>
        <dbReference type="EMBL" id="MTH30892.1"/>
    </source>
</evidence>
<proteinExistence type="predicted"/>
<gene>
    <name evidence="2" type="ORF">GJV77_13490</name>
</gene>
<evidence type="ECO:0000256" key="1">
    <source>
        <dbReference type="SAM" id="SignalP"/>
    </source>
</evidence>
<dbReference type="EMBL" id="WMJY01000047">
    <property type="protein sequence ID" value="MTH30892.1"/>
    <property type="molecule type" value="Genomic_DNA"/>
</dbReference>
<feature type="chain" id="PRO_5029505102" evidence="1">
    <location>
        <begin position="20"/>
        <end position="162"/>
    </location>
</feature>
<organism evidence="2 3">
    <name type="scientific">Myroides pelagicus</name>
    <dbReference type="NCBI Taxonomy" id="270914"/>
    <lineage>
        <taxon>Bacteria</taxon>
        <taxon>Pseudomonadati</taxon>
        <taxon>Bacteroidota</taxon>
        <taxon>Flavobacteriia</taxon>
        <taxon>Flavobacteriales</taxon>
        <taxon>Flavobacteriaceae</taxon>
        <taxon>Myroides</taxon>
    </lineage>
</organism>
<name>A0A7K1GPQ4_9FLAO</name>
<evidence type="ECO:0000313" key="3">
    <source>
        <dbReference type="Proteomes" id="UP000488936"/>
    </source>
</evidence>
<keyword evidence="1" id="KW-0732">Signal</keyword>
<keyword evidence="3" id="KW-1185">Reference proteome</keyword>
<dbReference type="RefSeq" id="WP_155036864.1">
    <property type="nucleotide sequence ID" value="NZ_JBHTIG010000009.1"/>
</dbReference>
<reference evidence="2 3" key="1">
    <citation type="journal article" date="2006" name="Int. J. Syst. Evol. Microbiol.">
        <title>Myroides pelagicus sp. nov., isolated from seawater in Thailand.</title>
        <authorList>
            <person name="Yoon J."/>
            <person name="Maneerat S."/>
            <person name="Kawai F."/>
            <person name="Yokota A."/>
        </authorList>
    </citation>
    <scope>NUCLEOTIDE SEQUENCE [LARGE SCALE GENOMIC DNA]</scope>
    <source>
        <strain evidence="2 3">SM1T</strain>
    </source>
</reference>